<reference evidence="4" key="1">
    <citation type="submission" date="2016-10" db="EMBL/GenBank/DDBJ databases">
        <authorList>
            <person name="Varghese N."/>
            <person name="Submissions S."/>
        </authorList>
    </citation>
    <scope>NUCLEOTIDE SEQUENCE [LARGE SCALE GENOMIC DNA]</scope>
    <source>
        <strain evidence="4">DSM 44437</strain>
    </source>
</reference>
<name>A0A1H9WWG7_9PSEU</name>
<dbReference type="InterPro" id="IPR001173">
    <property type="entry name" value="Glyco_trans_2-like"/>
</dbReference>
<organism evidence="3 4">
    <name type="scientific">Lentzea albida</name>
    <dbReference type="NCBI Taxonomy" id="65499"/>
    <lineage>
        <taxon>Bacteria</taxon>
        <taxon>Bacillati</taxon>
        <taxon>Actinomycetota</taxon>
        <taxon>Actinomycetes</taxon>
        <taxon>Pseudonocardiales</taxon>
        <taxon>Pseudonocardiaceae</taxon>
        <taxon>Lentzea</taxon>
    </lineage>
</organism>
<dbReference type="InterPro" id="IPR050834">
    <property type="entry name" value="Glycosyltransf_2"/>
</dbReference>
<keyword evidence="4" id="KW-1185">Reference proteome</keyword>
<gene>
    <name evidence="3" type="ORF">SAMN04488000_12552</name>
</gene>
<dbReference type="PANTHER" id="PTHR43685">
    <property type="entry name" value="GLYCOSYLTRANSFERASE"/>
    <property type="match status" value="1"/>
</dbReference>
<protein>
    <submittedName>
        <fullName evidence="3">Glycosyl transferase family 2</fullName>
    </submittedName>
</protein>
<sequence length="348" mass="39009">MSSVDVVIPCYKYGSVLPGAVRSVLDQPGVDVRVLVIDDCSRDGSADVARELAAADSRVTVWEHETNKGHIATYNEGLLGWASADYCALLSADDALTPGALKRAADLMDAHPSVGFVYGRPLHWDGSDPYPHARTESQGWIVYEGEKWLRRRFELGDGCITSPEVVVRTELQQKIGGYDPALPHTGDIEMWMRFALHADVGYLRGVDQAFYRVHGNNMSVNYYAGSGVRDLQQRLAAYEALLDRADGSRRDVASMEQRVRRVLAKDALRRAGRAYDKGRVDAEPVEELVEFARKAFDGADRLPEWHTLRLRQRLGVRACRALSPLVLTAAARRLRQTYRLRQWKREGI</sequence>
<dbReference type="Gene3D" id="3.90.550.10">
    <property type="entry name" value="Spore Coat Polysaccharide Biosynthesis Protein SpsA, Chain A"/>
    <property type="match status" value="1"/>
</dbReference>
<keyword evidence="1" id="KW-0175">Coiled coil</keyword>
<dbReference type="EMBL" id="FOFV01000025">
    <property type="protein sequence ID" value="SES38282.1"/>
    <property type="molecule type" value="Genomic_DNA"/>
</dbReference>
<evidence type="ECO:0000313" key="3">
    <source>
        <dbReference type="EMBL" id="SES38282.1"/>
    </source>
</evidence>
<feature type="domain" description="Glycosyltransferase 2-like" evidence="2">
    <location>
        <begin position="6"/>
        <end position="154"/>
    </location>
</feature>
<keyword evidence="3" id="KW-0808">Transferase</keyword>
<dbReference type="InterPro" id="IPR029044">
    <property type="entry name" value="Nucleotide-diphossugar_trans"/>
</dbReference>
<dbReference type="Proteomes" id="UP000199503">
    <property type="component" value="Unassembled WGS sequence"/>
</dbReference>
<feature type="coiled-coil region" evidence="1">
    <location>
        <begin position="228"/>
        <end position="258"/>
    </location>
</feature>
<dbReference type="PANTHER" id="PTHR43685:SF2">
    <property type="entry name" value="GLYCOSYLTRANSFERASE 2-LIKE DOMAIN-CONTAINING PROTEIN"/>
    <property type="match status" value="1"/>
</dbReference>
<dbReference type="RefSeq" id="WP_089926219.1">
    <property type="nucleotide sequence ID" value="NZ_FOFV01000025.1"/>
</dbReference>
<dbReference type="STRING" id="65499.SAMN04488000_12552"/>
<evidence type="ECO:0000313" key="4">
    <source>
        <dbReference type="Proteomes" id="UP000199503"/>
    </source>
</evidence>
<dbReference type="AlphaFoldDB" id="A0A1H9WWG7"/>
<accession>A0A1H9WWG7</accession>
<dbReference type="GO" id="GO:0016740">
    <property type="term" value="F:transferase activity"/>
    <property type="evidence" value="ECO:0007669"/>
    <property type="project" value="UniProtKB-KW"/>
</dbReference>
<evidence type="ECO:0000256" key="1">
    <source>
        <dbReference type="SAM" id="Coils"/>
    </source>
</evidence>
<dbReference type="Pfam" id="PF00535">
    <property type="entry name" value="Glycos_transf_2"/>
    <property type="match status" value="1"/>
</dbReference>
<dbReference type="SUPFAM" id="SSF53448">
    <property type="entry name" value="Nucleotide-diphospho-sugar transferases"/>
    <property type="match status" value="1"/>
</dbReference>
<proteinExistence type="predicted"/>
<evidence type="ECO:0000259" key="2">
    <source>
        <dbReference type="Pfam" id="PF00535"/>
    </source>
</evidence>
<dbReference type="OrthoDB" id="4529776at2"/>